<protein>
    <submittedName>
        <fullName evidence="3">Jg3231 protein</fullName>
    </submittedName>
</protein>
<feature type="region of interest" description="Disordered" evidence="2">
    <location>
        <begin position="1"/>
        <end position="66"/>
    </location>
</feature>
<dbReference type="AlphaFoldDB" id="A0A8S4RVA6"/>
<name>A0A8S4RVA6_9NEOP</name>
<evidence type="ECO:0000256" key="2">
    <source>
        <dbReference type="SAM" id="MobiDB-lite"/>
    </source>
</evidence>
<dbReference type="Proteomes" id="UP000838756">
    <property type="component" value="Unassembled WGS sequence"/>
</dbReference>
<feature type="coiled-coil region" evidence="1">
    <location>
        <begin position="80"/>
        <end position="132"/>
    </location>
</feature>
<reference evidence="3" key="1">
    <citation type="submission" date="2022-03" db="EMBL/GenBank/DDBJ databases">
        <authorList>
            <person name="Lindestad O."/>
        </authorList>
    </citation>
    <scope>NUCLEOTIDE SEQUENCE</scope>
</reference>
<comment type="caution">
    <text evidence="3">The sequence shown here is derived from an EMBL/GenBank/DDBJ whole genome shotgun (WGS) entry which is preliminary data.</text>
</comment>
<organism evidence="3 4">
    <name type="scientific">Pararge aegeria aegeria</name>
    <dbReference type="NCBI Taxonomy" id="348720"/>
    <lineage>
        <taxon>Eukaryota</taxon>
        <taxon>Metazoa</taxon>
        <taxon>Ecdysozoa</taxon>
        <taxon>Arthropoda</taxon>
        <taxon>Hexapoda</taxon>
        <taxon>Insecta</taxon>
        <taxon>Pterygota</taxon>
        <taxon>Neoptera</taxon>
        <taxon>Endopterygota</taxon>
        <taxon>Lepidoptera</taxon>
        <taxon>Glossata</taxon>
        <taxon>Ditrysia</taxon>
        <taxon>Papilionoidea</taxon>
        <taxon>Nymphalidae</taxon>
        <taxon>Satyrinae</taxon>
        <taxon>Satyrini</taxon>
        <taxon>Parargina</taxon>
        <taxon>Pararge</taxon>
    </lineage>
</organism>
<dbReference type="EMBL" id="CAKXAJ010025574">
    <property type="protein sequence ID" value="CAH2241165.1"/>
    <property type="molecule type" value="Genomic_DNA"/>
</dbReference>
<feature type="compositionally biased region" description="Polar residues" evidence="2">
    <location>
        <begin position="40"/>
        <end position="52"/>
    </location>
</feature>
<keyword evidence="1" id="KW-0175">Coiled coil</keyword>
<proteinExistence type="predicted"/>
<sequence>MSQSTTSSKGSKKASETVAVRKMETMRRKLLTRTMEEAQPSDTSDSDVPQANTSRSSRASTGGASQHTLASLPAVANRLFQEAKDQLEQSSNLKQAIREKVLDNLAAIYEIVLRLSESRQTLQLQLEKARLNTTEQLLCKEREYSGRLAELAKGVQTVDVRSPVNEILSEVKSLRQLIVFDVLDQLTNNNQQQQQYPHVAEVTKQLQEATKELTAITEENRKQATYAEIAASTKPKSVPALPSHSVIVSSTDVKDTSEDVLQKIRCAADARVTGVRVERVRKARNQKVIISCKSQDSLKQLTDKLKTNEKLKIEQAKNKDPMIVIKNVLSYNTDEDVVASIKIQNKDALKDIREEDFRTEVKYRRKARNPHECNVIMQVSPKVWQKLTALGQVHIDLQRCAVFDQSPLVQCTRCLGFGHGRKVCKETVDRCSHCAGPHLKVNCPSWTVGDLACCRNCHVAKLVQTEHSAFNIECPTRKKWDIIARSSVAYC</sequence>
<evidence type="ECO:0000256" key="1">
    <source>
        <dbReference type="SAM" id="Coils"/>
    </source>
</evidence>
<gene>
    <name evidence="3" type="primary">jg3231</name>
    <name evidence="3" type="ORF">PAEG_LOCUS17617</name>
</gene>
<accession>A0A8S4RVA6</accession>
<evidence type="ECO:0000313" key="4">
    <source>
        <dbReference type="Proteomes" id="UP000838756"/>
    </source>
</evidence>
<evidence type="ECO:0000313" key="3">
    <source>
        <dbReference type="EMBL" id="CAH2241165.1"/>
    </source>
</evidence>
<dbReference type="OrthoDB" id="10022108at2759"/>
<feature type="compositionally biased region" description="Basic and acidic residues" evidence="2">
    <location>
        <begin position="13"/>
        <end position="27"/>
    </location>
</feature>
<feature type="compositionally biased region" description="Low complexity" evidence="2">
    <location>
        <begin position="53"/>
        <end position="65"/>
    </location>
</feature>
<keyword evidence="4" id="KW-1185">Reference proteome</keyword>